<dbReference type="Pfam" id="PF04397">
    <property type="entry name" value="LytTR"/>
    <property type="match status" value="1"/>
</dbReference>
<dbReference type="SMART" id="SM00850">
    <property type="entry name" value="LytTR"/>
    <property type="match status" value="1"/>
</dbReference>
<dbReference type="SUPFAM" id="SSF52172">
    <property type="entry name" value="CheY-like"/>
    <property type="match status" value="1"/>
</dbReference>
<keyword evidence="5" id="KW-1185">Reference proteome</keyword>
<dbReference type="Gene3D" id="2.40.50.1020">
    <property type="entry name" value="LytTr DNA-binding domain"/>
    <property type="match status" value="1"/>
</dbReference>
<dbReference type="PANTHER" id="PTHR37299">
    <property type="entry name" value="TRANSCRIPTIONAL REGULATOR-RELATED"/>
    <property type="match status" value="1"/>
</dbReference>
<dbReference type="InterPro" id="IPR046947">
    <property type="entry name" value="LytR-like"/>
</dbReference>
<dbReference type="GO" id="GO:0003677">
    <property type="term" value="F:DNA binding"/>
    <property type="evidence" value="ECO:0007669"/>
    <property type="project" value="InterPro"/>
</dbReference>
<evidence type="ECO:0000259" key="3">
    <source>
        <dbReference type="PROSITE" id="PS50930"/>
    </source>
</evidence>
<name>A0A366L1R5_9SPHI</name>
<feature type="domain" description="HTH LytTR-type" evidence="3">
    <location>
        <begin position="154"/>
        <end position="210"/>
    </location>
</feature>
<dbReference type="EMBL" id="QNQU01000007">
    <property type="protein sequence ID" value="RBQ07825.1"/>
    <property type="molecule type" value="Genomic_DNA"/>
</dbReference>
<dbReference type="InterPro" id="IPR007492">
    <property type="entry name" value="LytTR_DNA-bd_dom"/>
</dbReference>
<organism evidence="4 5">
    <name type="scientific">Pedobacter miscanthi</name>
    <dbReference type="NCBI Taxonomy" id="2259170"/>
    <lineage>
        <taxon>Bacteria</taxon>
        <taxon>Pseudomonadati</taxon>
        <taxon>Bacteroidota</taxon>
        <taxon>Sphingobacteriia</taxon>
        <taxon>Sphingobacteriales</taxon>
        <taxon>Sphingobacteriaceae</taxon>
        <taxon>Pedobacter</taxon>
    </lineage>
</organism>
<dbReference type="GO" id="GO:0000156">
    <property type="term" value="F:phosphorelay response regulator activity"/>
    <property type="evidence" value="ECO:0007669"/>
    <property type="project" value="InterPro"/>
</dbReference>
<proteinExistence type="predicted"/>
<dbReference type="Proteomes" id="UP000252081">
    <property type="component" value="Unassembled WGS sequence"/>
</dbReference>
<evidence type="ECO:0000313" key="4">
    <source>
        <dbReference type="EMBL" id="RBQ07825.1"/>
    </source>
</evidence>
<dbReference type="Gene3D" id="3.40.50.2300">
    <property type="match status" value="1"/>
</dbReference>
<comment type="caution">
    <text evidence="4">The sequence shown here is derived from an EMBL/GenBank/DDBJ whole genome shotgun (WGS) entry which is preliminary data.</text>
</comment>
<protein>
    <submittedName>
        <fullName evidence="4">Uncharacterized protein</fullName>
    </submittedName>
</protein>
<dbReference type="InterPro" id="IPR011006">
    <property type="entry name" value="CheY-like_superfamily"/>
</dbReference>
<sequence length="246" mass="28639">MKNPTPCIIIDDETGAIRTISDYVRQMPCLYLIETYTDPLKALADISILKIPHLIYCDIDMPGFTGIDFAESLRSGPHHIIFTTSYERYALSAFPLRIRNYLLKPFGLAEFVKGTEVVLKEFFSQLELEYETEDSFFFRTDPEKYALTRVMKGDISYIQGSNNHIHIYTQQNNYSVYMTFTEIEEKLSRNTNFFRVQRSYIINSSHVKGIAGNMVNIGKYDVLMSPNYNSLFMNWVNSMWLKTSRK</sequence>
<dbReference type="OrthoDB" id="2168082at2"/>
<dbReference type="InterPro" id="IPR001789">
    <property type="entry name" value="Sig_transdc_resp-reg_receiver"/>
</dbReference>
<evidence type="ECO:0000259" key="2">
    <source>
        <dbReference type="PROSITE" id="PS50110"/>
    </source>
</evidence>
<evidence type="ECO:0000256" key="1">
    <source>
        <dbReference type="PROSITE-ProRule" id="PRU00169"/>
    </source>
</evidence>
<keyword evidence="1" id="KW-0597">Phosphoprotein</keyword>
<feature type="modified residue" description="4-aspartylphosphate" evidence="1">
    <location>
        <position position="58"/>
    </location>
</feature>
<reference evidence="4 5" key="1">
    <citation type="submission" date="2018-07" db="EMBL/GenBank/DDBJ databases">
        <title>A draft genome of a endophytic bacteria, a new species of Pedobacter.</title>
        <authorList>
            <person name="Zhang Z.D."/>
            <person name="Chen Z.J."/>
        </authorList>
    </citation>
    <scope>NUCLEOTIDE SEQUENCE [LARGE SCALE GENOMIC DNA]</scope>
    <source>
        <strain evidence="4 5">RS10</strain>
    </source>
</reference>
<dbReference type="PROSITE" id="PS50110">
    <property type="entry name" value="RESPONSE_REGULATORY"/>
    <property type="match status" value="1"/>
</dbReference>
<dbReference type="PROSITE" id="PS50930">
    <property type="entry name" value="HTH_LYTTR"/>
    <property type="match status" value="1"/>
</dbReference>
<dbReference type="Pfam" id="PF00072">
    <property type="entry name" value="Response_reg"/>
    <property type="match status" value="1"/>
</dbReference>
<dbReference type="RefSeq" id="WP_113948584.1">
    <property type="nucleotide sequence ID" value="NZ_QNQU01000007.1"/>
</dbReference>
<dbReference type="PANTHER" id="PTHR37299:SF1">
    <property type="entry name" value="STAGE 0 SPORULATION PROTEIN A HOMOLOG"/>
    <property type="match status" value="1"/>
</dbReference>
<dbReference type="SMART" id="SM00448">
    <property type="entry name" value="REC"/>
    <property type="match status" value="1"/>
</dbReference>
<evidence type="ECO:0000313" key="5">
    <source>
        <dbReference type="Proteomes" id="UP000252081"/>
    </source>
</evidence>
<gene>
    <name evidence="4" type="ORF">DRW42_09480</name>
</gene>
<feature type="domain" description="Response regulatory" evidence="2">
    <location>
        <begin position="6"/>
        <end position="119"/>
    </location>
</feature>
<accession>A0A366L1R5</accession>
<dbReference type="AlphaFoldDB" id="A0A366L1R5"/>